<evidence type="ECO:0000313" key="5">
    <source>
        <dbReference type="EMBL" id="DAF84622.1"/>
    </source>
</evidence>
<dbReference type="Gene3D" id="2.10.109.10">
    <property type="entry name" value="Umud Fragment, subunit A"/>
    <property type="match status" value="1"/>
</dbReference>
<dbReference type="CDD" id="cd06529">
    <property type="entry name" value="S24_LexA-like"/>
    <property type="match status" value="1"/>
</dbReference>
<dbReference type="Pfam" id="PF00717">
    <property type="entry name" value="Peptidase_S24"/>
    <property type="match status" value="1"/>
</dbReference>
<dbReference type="InterPro" id="IPR015927">
    <property type="entry name" value="Peptidase_S24_S26A/B/C"/>
</dbReference>
<dbReference type="PANTHER" id="PTHR40661">
    <property type="match status" value="1"/>
</dbReference>
<evidence type="ECO:0000259" key="4">
    <source>
        <dbReference type="Pfam" id="PF00717"/>
    </source>
</evidence>
<keyword evidence="3" id="KW-0804">Transcription</keyword>
<dbReference type="InterPro" id="IPR039418">
    <property type="entry name" value="LexA-like"/>
</dbReference>
<accession>A0A8S5TQY3</accession>
<proteinExistence type="predicted"/>
<sequence>MQENKQIKSQIKQNISLYLAKKGVSEYEYYKLSGTTRGILGQNNGISEDNISRFLAYAPDVNPEWLLTGHGSMLKTKGTPSIPSTEDLSLSISKDTKKITIQQEKKLRKSPKGIPLIPLEAVAGFPVADSEGVYLEDCEHYTIPEFEAKGANFLIRVSGDSMIPLYNNGDIIACRKIPNILFFQWGGIYVLDTSQGALVKRVEECENDEDCILCISENPRFKPFQLPKSDIRSLSTIIGLVRLV</sequence>
<evidence type="ECO:0000256" key="2">
    <source>
        <dbReference type="ARBA" id="ARBA00023125"/>
    </source>
</evidence>
<feature type="domain" description="Peptidase S24/S26A/S26B/S26C" evidence="4">
    <location>
        <begin position="120"/>
        <end position="232"/>
    </location>
</feature>
<keyword evidence="2" id="KW-0238">DNA-binding</keyword>
<reference evidence="5" key="1">
    <citation type="journal article" date="2021" name="Proc. Natl. Acad. Sci. U.S.A.">
        <title>A Catalog of Tens of Thousands of Viruses from Human Metagenomes Reveals Hidden Associations with Chronic Diseases.</title>
        <authorList>
            <person name="Tisza M.J."/>
            <person name="Buck C.B."/>
        </authorList>
    </citation>
    <scope>NUCLEOTIDE SEQUENCE</scope>
    <source>
        <strain evidence="5">CtLEM34</strain>
    </source>
</reference>
<evidence type="ECO:0000256" key="3">
    <source>
        <dbReference type="ARBA" id="ARBA00023163"/>
    </source>
</evidence>
<protein>
    <submittedName>
        <fullName evidence="5">LexA-like protein</fullName>
    </submittedName>
</protein>
<evidence type="ECO:0000256" key="1">
    <source>
        <dbReference type="ARBA" id="ARBA00023015"/>
    </source>
</evidence>
<keyword evidence="1" id="KW-0805">Transcription regulation</keyword>
<dbReference type="PANTHER" id="PTHR40661:SF1">
    <property type="entry name" value="HTH CRO_C1-TYPE DOMAIN-CONTAINING PROTEIN"/>
    <property type="match status" value="1"/>
</dbReference>
<name>A0A8S5TQY3_9CAUD</name>
<dbReference type="InterPro" id="IPR036286">
    <property type="entry name" value="LexA/Signal_pep-like_sf"/>
</dbReference>
<dbReference type="GO" id="GO:0003677">
    <property type="term" value="F:DNA binding"/>
    <property type="evidence" value="ECO:0007669"/>
    <property type="project" value="UniProtKB-KW"/>
</dbReference>
<dbReference type="EMBL" id="BK015907">
    <property type="protein sequence ID" value="DAF84622.1"/>
    <property type="molecule type" value="Genomic_DNA"/>
</dbReference>
<organism evidence="5">
    <name type="scientific">Myoviridae sp. ctLEM34</name>
    <dbReference type="NCBI Taxonomy" id="2825082"/>
    <lineage>
        <taxon>Viruses</taxon>
        <taxon>Duplodnaviria</taxon>
        <taxon>Heunggongvirae</taxon>
        <taxon>Uroviricota</taxon>
        <taxon>Caudoviricetes</taxon>
    </lineage>
</organism>
<dbReference type="SUPFAM" id="SSF51306">
    <property type="entry name" value="LexA/Signal peptidase"/>
    <property type="match status" value="1"/>
</dbReference>